<proteinExistence type="predicted"/>
<sequence length="218" mass="22193">MRRLTSAATLATVLLAALAGFVDALAFSSLGGFFASFMSGNSTRLGIGLAHGWNGAAATAAALVLSFVSGAMLGTIVGAAAVERLGPTRRAEAVMGFVTLLLAFGAALAAFAPLTLAILLLAAAMGAQNGVVAPDGEVRVGLTYMTGTLVRIGQRLARRLMGDRAAPTPRRDLLLWLGFVAGVTIGGIGWTWLGLAALWVAAALAAALTMLVARVDWN</sequence>
<name>A0A2W5BA11_9SPHN</name>
<keyword evidence="1" id="KW-0472">Membrane</keyword>
<dbReference type="GO" id="GO:0022857">
    <property type="term" value="F:transmembrane transporter activity"/>
    <property type="evidence" value="ECO:0007669"/>
    <property type="project" value="InterPro"/>
</dbReference>
<keyword evidence="1" id="KW-1133">Transmembrane helix</keyword>
<keyword evidence="1" id="KW-0812">Transmembrane</keyword>
<evidence type="ECO:0000259" key="2">
    <source>
        <dbReference type="PROSITE" id="PS50850"/>
    </source>
</evidence>
<dbReference type="PROSITE" id="PS50850">
    <property type="entry name" value="MFS"/>
    <property type="match status" value="1"/>
</dbReference>
<dbReference type="Proteomes" id="UP000248614">
    <property type="component" value="Unassembled WGS sequence"/>
</dbReference>
<dbReference type="Pfam" id="PF06912">
    <property type="entry name" value="DUF1275"/>
    <property type="match status" value="1"/>
</dbReference>
<feature type="transmembrane region" description="Helical" evidence="1">
    <location>
        <begin position="136"/>
        <end position="153"/>
    </location>
</feature>
<dbReference type="PANTHER" id="PTHR37314:SF4">
    <property type="entry name" value="UPF0700 TRANSMEMBRANE PROTEIN YOAK"/>
    <property type="match status" value="1"/>
</dbReference>
<protein>
    <submittedName>
        <fullName evidence="3">DUF1275 domain-containing protein</fullName>
    </submittedName>
</protein>
<evidence type="ECO:0000313" key="3">
    <source>
        <dbReference type="EMBL" id="PZO79781.1"/>
    </source>
</evidence>
<evidence type="ECO:0000313" key="4">
    <source>
        <dbReference type="Proteomes" id="UP000248614"/>
    </source>
</evidence>
<dbReference type="EMBL" id="QFNF01000006">
    <property type="protein sequence ID" value="PZO79781.1"/>
    <property type="molecule type" value="Genomic_DNA"/>
</dbReference>
<feature type="transmembrane region" description="Helical" evidence="1">
    <location>
        <begin position="55"/>
        <end position="82"/>
    </location>
</feature>
<gene>
    <name evidence="3" type="ORF">DI632_03910</name>
</gene>
<evidence type="ECO:0000256" key="1">
    <source>
        <dbReference type="SAM" id="Phobius"/>
    </source>
</evidence>
<comment type="caution">
    <text evidence="3">The sequence shown here is derived from an EMBL/GenBank/DDBJ whole genome shotgun (WGS) entry which is preliminary data.</text>
</comment>
<feature type="domain" description="Major facilitator superfamily (MFS) profile" evidence="2">
    <location>
        <begin position="12"/>
        <end position="218"/>
    </location>
</feature>
<dbReference type="InterPro" id="IPR020846">
    <property type="entry name" value="MFS_dom"/>
</dbReference>
<organism evidence="3 4">
    <name type="scientific">Sphingomonas hengshuiensis</name>
    <dbReference type="NCBI Taxonomy" id="1609977"/>
    <lineage>
        <taxon>Bacteria</taxon>
        <taxon>Pseudomonadati</taxon>
        <taxon>Pseudomonadota</taxon>
        <taxon>Alphaproteobacteria</taxon>
        <taxon>Sphingomonadales</taxon>
        <taxon>Sphingomonadaceae</taxon>
        <taxon>Sphingomonas</taxon>
    </lineage>
</organism>
<accession>A0A2W5BA11</accession>
<feature type="transmembrane region" description="Helical" evidence="1">
    <location>
        <begin position="173"/>
        <end position="192"/>
    </location>
</feature>
<feature type="transmembrane region" description="Helical" evidence="1">
    <location>
        <begin position="94"/>
        <end position="124"/>
    </location>
</feature>
<reference evidence="3 4" key="1">
    <citation type="submission" date="2017-08" db="EMBL/GenBank/DDBJ databases">
        <title>Infants hospitalized years apart are colonized by the same room-sourced microbial strains.</title>
        <authorList>
            <person name="Brooks B."/>
            <person name="Olm M.R."/>
            <person name="Firek B.A."/>
            <person name="Baker R."/>
            <person name="Thomas B.C."/>
            <person name="Morowitz M.J."/>
            <person name="Banfield J.F."/>
        </authorList>
    </citation>
    <scope>NUCLEOTIDE SEQUENCE [LARGE SCALE GENOMIC DNA]</scope>
    <source>
        <strain evidence="3">S2_018_000_R3_110</strain>
    </source>
</reference>
<feature type="transmembrane region" description="Helical" evidence="1">
    <location>
        <begin position="198"/>
        <end position="217"/>
    </location>
</feature>
<dbReference type="AlphaFoldDB" id="A0A2W5BA11"/>
<dbReference type="InterPro" id="IPR010699">
    <property type="entry name" value="DUF1275"/>
</dbReference>
<dbReference type="PANTHER" id="PTHR37314">
    <property type="entry name" value="SLR0142 PROTEIN"/>
    <property type="match status" value="1"/>
</dbReference>